<feature type="domain" description="Methyltransferase" evidence="3">
    <location>
        <begin position="104"/>
        <end position="195"/>
    </location>
</feature>
<keyword evidence="1" id="KW-0808">Transferase</keyword>
<comment type="caution">
    <text evidence="4">The sequence shown here is derived from an EMBL/GenBank/DDBJ whole genome shotgun (WGS) entry which is preliminary data.</text>
</comment>
<dbReference type="CDD" id="cd02440">
    <property type="entry name" value="AdoMet_MTases"/>
    <property type="match status" value="1"/>
</dbReference>
<dbReference type="InterPro" id="IPR029063">
    <property type="entry name" value="SAM-dependent_MTases_sf"/>
</dbReference>
<evidence type="ECO:0000313" key="4">
    <source>
        <dbReference type="EMBL" id="GAA3565660.1"/>
    </source>
</evidence>
<reference evidence="5" key="1">
    <citation type="journal article" date="2019" name="Int. J. Syst. Evol. Microbiol.">
        <title>The Global Catalogue of Microorganisms (GCM) 10K type strain sequencing project: providing services to taxonomists for standard genome sequencing and annotation.</title>
        <authorList>
            <consortium name="The Broad Institute Genomics Platform"/>
            <consortium name="The Broad Institute Genome Sequencing Center for Infectious Disease"/>
            <person name="Wu L."/>
            <person name="Ma J."/>
        </authorList>
    </citation>
    <scope>NUCLEOTIDE SEQUENCE [LARGE SCALE GENOMIC DNA]</scope>
    <source>
        <strain evidence="5">JCM 16898</strain>
    </source>
</reference>
<evidence type="ECO:0000256" key="1">
    <source>
        <dbReference type="ARBA" id="ARBA00022679"/>
    </source>
</evidence>
<evidence type="ECO:0000259" key="3">
    <source>
        <dbReference type="Pfam" id="PF13649"/>
    </source>
</evidence>
<feature type="region of interest" description="Disordered" evidence="2">
    <location>
        <begin position="236"/>
        <end position="260"/>
    </location>
</feature>
<dbReference type="Pfam" id="PF13649">
    <property type="entry name" value="Methyltransf_25"/>
    <property type="match status" value="1"/>
</dbReference>
<protein>
    <recommendedName>
        <fullName evidence="3">Methyltransferase domain-containing protein</fullName>
    </recommendedName>
</protein>
<feature type="compositionally biased region" description="Low complexity" evidence="2">
    <location>
        <begin position="21"/>
        <end position="32"/>
    </location>
</feature>
<feature type="region of interest" description="Disordered" evidence="2">
    <location>
        <begin position="1"/>
        <end position="32"/>
    </location>
</feature>
<dbReference type="SUPFAM" id="SSF53335">
    <property type="entry name" value="S-adenosyl-L-methionine-dependent methyltransferases"/>
    <property type="match status" value="1"/>
</dbReference>
<dbReference type="Proteomes" id="UP001500689">
    <property type="component" value="Unassembled WGS sequence"/>
</dbReference>
<dbReference type="Gene3D" id="3.40.50.150">
    <property type="entry name" value="Vaccinia Virus protein VP39"/>
    <property type="match status" value="1"/>
</dbReference>
<keyword evidence="5" id="KW-1185">Reference proteome</keyword>
<dbReference type="InterPro" id="IPR041698">
    <property type="entry name" value="Methyltransf_25"/>
</dbReference>
<dbReference type="EMBL" id="BAAAZN010000013">
    <property type="protein sequence ID" value="GAA3565660.1"/>
    <property type="molecule type" value="Genomic_DNA"/>
</dbReference>
<organism evidence="4 5">
    <name type="scientific">Amycolatopsis ultiminotia</name>
    <dbReference type="NCBI Taxonomy" id="543629"/>
    <lineage>
        <taxon>Bacteria</taxon>
        <taxon>Bacillati</taxon>
        <taxon>Actinomycetota</taxon>
        <taxon>Actinomycetes</taxon>
        <taxon>Pseudonocardiales</taxon>
        <taxon>Pseudonocardiaceae</taxon>
        <taxon>Amycolatopsis</taxon>
    </lineage>
</organism>
<feature type="compositionally biased region" description="Basic and acidic residues" evidence="2">
    <location>
        <begin position="247"/>
        <end position="260"/>
    </location>
</feature>
<gene>
    <name evidence="4" type="ORF">GCM10022222_56800</name>
</gene>
<dbReference type="PANTHER" id="PTHR43861">
    <property type="entry name" value="TRANS-ACONITATE 2-METHYLTRANSFERASE-RELATED"/>
    <property type="match status" value="1"/>
</dbReference>
<dbReference type="PANTHER" id="PTHR43861:SF3">
    <property type="entry name" value="PUTATIVE (AFU_ORTHOLOGUE AFUA_2G14390)-RELATED"/>
    <property type="match status" value="1"/>
</dbReference>
<sequence length="260" mass="27599">MPVVSERPASVVPLRRRSSRSRGPTAVSTASNSSVVDPVMAPLCARFCGFRKRLCHSVRGTDSVTSVDRQFWEDRYRGCEQVFSGAPNGVLAAEVAGLAPGEALDVGCGEGADARWLAHRGWRVTAVDLSRTALRRAATTGADVAARVAWAEGDLTAVAPPAGAFDLVSLQYFPLRRSPGHRALRGLLDAVAPGGTMLFVSHALTGLSSEHAGYYQPSDVAALLGAGWTVLADEIRARPGPPPEGTQHTHDTVLRAERLR</sequence>
<proteinExistence type="predicted"/>
<evidence type="ECO:0000313" key="5">
    <source>
        <dbReference type="Proteomes" id="UP001500689"/>
    </source>
</evidence>
<name>A0ABP6XER7_9PSEU</name>
<accession>A0ABP6XER7</accession>
<evidence type="ECO:0000256" key="2">
    <source>
        <dbReference type="SAM" id="MobiDB-lite"/>
    </source>
</evidence>